<organism evidence="2 3">
    <name type="scientific">Anopheles arabiensis</name>
    <name type="common">Mosquito</name>
    <dbReference type="NCBI Taxonomy" id="7173"/>
    <lineage>
        <taxon>Eukaryota</taxon>
        <taxon>Metazoa</taxon>
        <taxon>Ecdysozoa</taxon>
        <taxon>Arthropoda</taxon>
        <taxon>Hexapoda</taxon>
        <taxon>Insecta</taxon>
        <taxon>Pterygota</taxon>
        <taxon>Neoptera</taxon>
        <taxon>Endopterygota</taxon>
        <taxon>Diptera</taxon>
        <taxon>Nematocera</taxon>
        <taxon>Culicoidea</taxon>
        <taxon>Culicidae</taxon>
        <taxon>Anophelinae</taxon>
        <taxon>Anopheles</taxon>
    </lineage>
</organism>
<dbReference type="PROSITE" id="PS50878">
    <property type="entry name" value="RT_POL"/>
    <property type="match status" value="1"/>
</dbReference>
<dbReference type="SUPFAM" id="SSF56672">
    <property type="entry name" value="DNA/RNA polymerases"/>
    <property type="match status" value="1"/>
</dbReference>
<evidence type="ECO:0000313" key="2">
    <source>
        <dbReference type="EnsemblMetazoa" id="AARA005980-PA"/>
    </source>
</evidence>
<sequence length="420" mass="48364">MYRKYSELYAERTPDTQNNQSVQHTETPSNNFSSSQARSPLCNKKKSASRKSPGPDGIPKEFYIRTFDIISRELTYVLNDALQGNIPSCFVDGIIVLVQKKGSTAGLSNFRPISLLNFDYKLLSRMLKIRMQGIIETWHIISPSQKCSNKPHNIFEAVLAIKEKIIDFKRKRIRGKLVSFDLTQAFDRVDRRFLWTTMASLGFNARLIELLTYIGNQSSSRLLVNGHLSPSFPIQRSVRQGDPLSMMLFVLYLHPLLTTLEGLCNNQNDLINAYADDISVISTSLNKIELVRQTIETFGYYSGAMLSMEKTTALDIGHITTNNTIETPWLRTVERLRLLGILFTNNIREAMSNNWDIVIEKFRWMVWYHRRRNLNLCQKITLLNTFILPKVWFTASAYYSGVEVDVLEFPYNNLQNCVED</sequence>
<feature type="compositionally biased region" description="Polar residues" evidence="1">
    <location>
        <begin position="15"/>
        <end position="38"/>
    </location>
</feature>
<dbReference type="EnsemblMetazoa" id="AARA005980-RA">
    <property type="protein sequence ID" value="AARA005980-PA"/>
    <property type="gene ID" value="AARA005980"/>
</dbReference>
<proteinExistence type="predicted"/>
<dbReference type="Pfam" id="PF00078">
    <property type="entry name" value="RVT_1"/>
    <property type="match status" value="1"/>
</dbReference>
<dbReference type="EMBL" id="APCN01007401">
    <property type="status" value="NOT_ANNOTATED_CDS"/>
    <property type="molecule type" value="Genomic_DNA"/>
</dbReference>
<feature type="compositionally biased region" description="Basic and acidic residues" evidence="1">
    <location>
        <begin position="1"/>
        <end position="14"/>
    </location>
</feature>
<keyword evidence="3" id="KW-1185">Reference proteome</keyword>
<evidence type="ECO:0000313" key="3">
    <source>
        <dbReference type="Proteomes" id="UP000075840"/>
    </source>
</evidence>
<accession>A0A182HXF2</accession>
<dbReference type="GO" id="GO:0071897">
    <property type="term" value="P:DNA biosynthetic process"/>
    <property type="evidence" value="ECO:0007669"/>
    <property type="project" value="UniProtKB-ARBA"/>
</dbReference>
<dbReference type="Proteomes" id="UP000075840">
    <property type="component" value="Unassembled WGS sequence"/>
</dbReference>
<evidence type="ECO:0000256" key="1">
    <source>
        <dbReference type="SAM" id="MobiDB-lite"/>
    </source>
</evidence>
<dbReference type="VEuPathDB" id="VectorBase:AARA005980"/>
<dbReference type="InterPro" id="IPR043502">
    <property type="entry name" value="DNA/RNA_pol_sf"/>
</dbReference>
<protein>
    <submittedName>
        <fullName evidence="2">Uncharacterized protein</fullName>
    </submittedName>
</protein>
<dbReference type="InterPro" id="IPR000477">
    <property type="entry name" value="RT_dom"/>
</dbReference>
<dbReference type="PANTHER" id="PTHR31635:SF196">
    <property type="entry name" value="REVERSE TRANSCRIPTASE DOMAIN-CONTAINING PROTEIN-RELATED"/>
    <property type="match status" value="1"/>
</dbReference>
<name>A0A182HXF2_ANOAR</name>
<feature type="region of interest" description="Disordered" evidence="1">
    <location>
        <begin position="1"/>
        <end position="55"/>
    </location>
</feature>
<dbReference type="AlphaFoldDB" id="A0A182HXF2"/>
<dbReference type="PANTHER" id="PTHR31635">
    <property type="entry name" value="REVERSE TRANSCRIPTASE DOMAIN-CONTAINING PROTEIN-RELATED"/>
    <property type="match status" value="1"/>
</dbReference>
<dbReference type="CDD" id="cd01650">
    <property type="entry name" value="RT_nLTR_like"/>
    <property type="match status" value="1"/>
</dbReference>
<reference evidence="2" key="1">
    <citation type="submission" date="2022-08" db="UniProtKB">
        <authorList>
            <consortium name="EnsemblMetazoa"/>
        </authorList>
    </citation>
    <scope>IDENTIFICATION</scope>
    <source>
        <strain evidence="2">Dongola</strain>
    </source>
</reference>